<dbReference type="GO" id="GO:0048731">
    <property type="term" value="P:system development"/>
    <property type="evidence" value="ECO:0007669"/>
    <property type="project" value="TreeGrafter"/>
</dbReference>
<dbReference type="EMBL" id="JAKZEL010000001">
    <property type="protein sequence ID" value="KAI4548435.1"/>
    <property type="molecule type" value="Genomic_DNA"/>
</dbReference>
<keyword evidence="4" id="KW-1185">Reference proteome</keyword>
<dbReference type="GO" id="GO:0003682">
    <property type="term" value="F:chromatin binding"/>
    <property type="evidence" value="ECO:0007669"/>
    <property type="project" value="InterPro"/>
</dbReference>
<organism evidence="3 4">
    <name type="scientific">Ovis ammon polii</name>
    <dbReference type="NCBI Taxonomy" id="230172"/>
    <lineage>
        <taxon>Eukaryota</taxon>
        <taxon>Metazoa</taxon>
        <taxon>Chordata</taxon>
        <taxon>Craniata</taxon>
        <taxon>Vertebrata</taxon>
        <taxon>Euteleostomi</taxon>
        <taxon>Mammalia</taxon>
        <taxon>Eutheria</taxon>
        <taxon>Laurasiatheria</taxon>
        <taxon>Artiodactyla</taxon>
        <taxon>Ruminantia</taxon>
        <taxon>Pecora</taxon>
        <taxon>Bovidae</taxon>
        <taxon>Caprinae</taxon>
        <taxon>Ovis</taxon>
    </lineage>
</organism>
<feature type="region of interest" description="Disordered" evidence="1">
    <location>
        <begin position="200"/>
        <end position="236"/>
    </location>
</feature>
<feature type="domain" description="SAP" evidence="2">
    <location>
        <begin position="131"/>
        <end position="165"/>
    </location>
</feature>
<reference evidence="3" key="1">
    <citation type="submission" date="2022-03" db="EMBL/GenBank/DDBJ databases">
        <title>Genomic analyses of argali, domestic sheep and their hybrids provide insights into chromosomal evolution, heterosis and genetic basis of agronomic traits.</title>
        <authorList>
            <person name="Li M."/>
        </authorList>
    </citation>
    <scope>NUCLEOTIDE SEQUENCE</scope>
    <source>
        <strain evidence="3">CAU-MHL-2022a</strain>
        <tissue evidence="3">Skin</tissue>
    </source>
</reference>
<evidence type="ECO:0000259" key="2">
    <source>
        <dbReference type="SMART" id="SM00513"/>
    </source>
</evidence>
<dbReference type="GO" id="GO:0005634">
    <property type="term" value="C:nucleus"/>
    <property type="evidence" value="ECO:0007669"/>
    <property type="project" value="TreeGrafter"/>
</dbReference>
<feature type="region of interest" description="Disordered" evidence="1">
    <location>
        <begin position="27"/>
        <end position="97"/>
    </location>
</feature>
<dbReference type="PANTHER" id="PTHR16073">
    <property type="entry name" value="DCR DOMAIN-CONTAINING PROTEIN"/>
    <property type="match status" value="1"/>
</dbReference>
<evidence type="ECO:0000256" key="1">
    <source>
        <dbReference type="SAM" id="MobiDB-lite"/>
    </source>
</evidence>
<dbReference type="AlphaFoldDB" id="A0AAD4UQX3"/>
<name>A0AAD4UQX3_OVIAM</name>
<accession>A0AAD4UQX3</accession>
<evidence type="ECO:0000313" key="3">
    <source>
        <dbReference type="EMBL" id="KAI4548435.1"/>
    </source>
</evidence>
<dbReference type="InterPro" id="IPR039590">
    <property type="entry name" value="Dppa2/4"/>
</dbReference>
<proteinExistence type="predicted"/>
<protein>
    <recommendedName>
        <fullName evidence="2">SAP domain-containing protein</fullName>
    </recommendedName>
</protein>
<gene>
    <name evidence="3" type="ORF">MG293_000765</name>
</gene>
<comment type="caution">
    <text evidence="3">The sequence shown here is derived from an EMBL/GenBank/DDBJ whole genome shotgun (WGS) entry which is preliminary data.</text>
</comment>
<evidence type="ECO:0000313" key="4">
    <source>
        <dbReference type="Proteomes" id="UP001214576"/>
    </source>
</evidence>
<dbReference type="PANTHER" id="PTHR16073:SF10">
    <property type="entry name" value="DEVELOPMENTAL PLURIPOTENCY-ASSOCIATED PROTEIN 2"/>
    <property type="match status" value="1"/>
</dbReference>
<sequence>MSRRDSTLPAQFSDCVGDLDVRYLKSGSGCSGVDPKTMTSWFLCPQNNSKEKSEEHTSCKLTSVEGEEGQGTSGEAEKAKNSAQGTKRKRDTKNSTACCPGDTSQHCASVKPPKTPTRIPIPPLPEVLPPVNLIHRDVIRAWCQQLKLSTKGPKLDGYKRLCEYAYPHQKNFFEGPLDEENVILTLYPVNEEIIEDHQVEPGVSSTSEGKEEALNTNDQVPVPQTNEPEEDCPSSSFRRSVCPLPATLPPINNVSRDTLRYWCQQLKLSTDGQKIEVYRRLQEHAYPEKDQRHTQTGLPRYSGCAASCGLRDAETPTSETEKEEFADFLLDES</sequence>
<dbReference type="SMART" id="SM00513">
    <property type="entry name" value="SAP"/>
    <property type="match status" value="2"/>
</dbReference>
<feature type="region of interest" description="Disordered" evidence="1">
    <location>
        <begin position="311"/>
        <end position="333"/>
    </location>
</feature>
<feature type="compositionally biased region" description="Basic and acidic residues" evidence="1">
    <location>
        <begin position="311"/>
        <end position="325"/>
    </location>
</feature>
<dbReference type="InterPro" id="IPR003034">
    <property type="entry name" value="SAP_dom"/>
</dbReference>
<feature type="domain" description="SAP" evidence="2">
    <location>
        <begin position="251"/>
        <end position="285"/>
    </location>
</feature>
<feature type="compositionally biased region" description="Basic and acidic residues" evidence="1">
    <location>
        <begin position="49"/>
        <end position="58"/>
    </location>
</feature>
<feature type="compositionally biased region" description="Polar residues" evidence="1">
    <location>
        <begin position="214"/>
        <end position="226"/>
    </location>
</feature>
<feature type="compositionally biased region" description="Polar residues" evidence="1">
    <location>
        <begin position="37"/>
        <end position="48"/>
    </location>
</feature>
<dbReference type="Proteomes" id="UP001214576">
    <property type="component" value="Unassembled WGS sequence"/>
</dbReference>